<evidence type="ECO:0000313" key="4">
    <source>
        <dbReference type="EMBL" id="MBZ6076079.1"/>
    </source>
</evidence>
<comment type="caution">
    <text evidence="4">The sequence shown here is derived from an EMBL/GenBank/DDBJ whole genome shotgun (WGS) entry which is preliminary data.</text>
</comment>
<proteinExistence type="predicted"/>
<dbReference type="EMBL" id="JAIRBM010000004">
    <property type="protein sequence ID" value="MBZ6076079.1"/>
    <property type="molecule type" value="Genomic_DNA"/>
</dbReference>
<dbReference type="PROSITE" id="PS00893">
    <property type="entry name" value="NUDIX_BOX"/>
    <property type="match status" value="1"/>
</dbReference>
<dbReference type="RefSeq" id="WP_224312525.1">
    <property type="nucleotide sequence ID" value="NZ_JAIRBM010000004.1"/>
</dbReference>
<gene>
    <name evidence="4" type="ORF">K9B37_07220</name>
</gene>
<evidence type="ECO:0000256" key="2">
    <source>
        <dbReference type="ARBA" id="ARBA00022801"/>
    </source>
</evidence>
<dbReference type="Gene3D" id="3.90.79.10">
    <property type="entry name" value="Nucleoside Triphosphate Pyrophosphohydrolase"/>
    <property type="match status" value="1"/>
</dbReference>
<dbReference type="Pfam" id="PF00293">
    <property type="entry name" value="NUDIX"/>
    <property type="match status" value="1"/>
</dbReference>
<evidence type="ECO:0000259" key="3">
    <source>
        <dbReference type="PROSITE" id="PS51462"/>
    </source>
</evidence>
<protein>
    <submittedName>
        <fullName evidence="4">NUDIX domain-containing protein</fullName>
    </submittedName>
</protein>
<dbReference type="InterPro" id="IPR015797">
    <property type="entry name" value="NUDIX_hydrolase-like_dom_sf"/>
</dbReference>
<dbReference type="PANTHER" id="PTHR43046:SF16">
    <property type="entry name" value="ADP-RIBOSE PYROPHOSPHATASE YJHB-RELATED"/>
    <property type="match status" value="1"/>
</dbReference>
<dbReference type="SUPFAM" id="SSF55811">
    <property type="entry name" value="Nudix"/>
    <property type="match status" value="1"/>
</dbReference>
<evidence type="ECO:0000313" key="5">
    <source>
        <dbReference type="Proteomes" id="UP000704176"/>
    </source>
</evidence>
<dbReference type="PROSITE" id="PS51462">
    <property type="entry name" value="NUDIX"/>
    <property type="match status" value="1"/>
</dbReference>
<name>A0ABS7VKQ5_9HYPH</name>
<keyword evidence="5" id="KW-1185">Reference proteome</keyword>
<feature type="domain" description="Nudix hydrolase" evidence="3">
    <location>
        <begin position="5"/>
        <end position="136"/>
    </location>
</feature>
<keyword evidence="2" id="KW-0378">Hydrolase</keyword>
<evidence type="ECO:0000256" key="1">
    <source>
        <dbReference type="ARBA" id="ARBA00001946"/>
    </source>
</evidence>
<organism evidence="4 5">
    <name type="scientific">Microvirga puerhi</name>
    <dbReference type="NCBI Taxonomy" id="2876078"/>
    <lineage>
        <taxon>Bacteria</taxon>
        <taxon>Pseudomonadati</taxon>
        <taxon>Pseudomonadota</taxon>
        <taxon>Alphaproteobacteria</taxon>
        <taxon>Hyphomicrobiales</taxon>
        <taxon>Methylobacteriaceae</taxon>
        <taxon>Microvirga</taxon>
    </lineage>
</organism>
<comment type="cofactor">
    <cofactor evidence="1">
        <name>Mg(2+)</name>
        <dbReference type="ChEBI" id="CHEBI:18420"/>
    </cofactor>
</comment>
<dbReference type="CDD" id="cd04683">
    <property type="entry name" value="NUDIX_Hydrolase"/>
    <property type="match status" value="1"/>
</dbReference>
<dbReference type="PANTHER" id="PTHR43046">
    <property type="entry name" value="GDP-MANNOSE MANNOSYL HYDROLASE"/>
    <property type="match status" value="1"/>
</dbReference>
<reference evidence="4 5" key="1">
    <citation type="submission" date="2021-09" db="EMBL/GenBank/DDBJ databases">
        <title>The complete genome sequence of a new microorganism.</title>
        <authorList>
            <person name="Zi Z."/>
        </authorList>
    </citation>
    <scope>NUCLEOTIDE SEQUENCE [LARGE SCALE GENOMIC DNA]</scope>
    <source>
        <strain evidence="4 5">WGZ8</strain>
    </source>
</reference>
<dbReference type="InterPro" id="IPR000086">
    <property type="entry name" value="NUDIX_hydrolase_dom"/>
</dbReference>
<dbReference type="Proteomes" id="UP000704176">
    <property type="component" value="Unassembled WGS sequence"/>
</dbReference>
<dbReference type="InterPro" id="IPR020084">
    <property type="entry name" value="NUDIX_hydrolase_CS"/>
</dbReference>
<accession>A0ABS7VKQ5</accession>
<sequence length="151" mass="17063">MTRQRHQLSASVFVVLRRRDTICLLRRATTGWMDGYLSLPAGGLDAHETIRDAAIREAREEIGITLTPRTLDYAHTLHSLTEGKDWLGHFFVAIEWVGEPRICEPHKHSALIWAPIASLPDDMIPYVRQSLLNIEEGLAYSEYGWGVPASL</sequence>